<accession>A0A146KC68</accession>
<dbReference type="AlphaFoldDB" id="A0A146KC68"/>
<dbReference type="SUPFAM" id="SSF52467">
    <property type="entry name" value="DHS-like NAD/FAD-binding domain"/>
    <property type="match status" value="1"/>
</dbReference>
<feature type="binding site" evidence="6">
    <location>
        <position position="156"/>
    </location>
    <ligand>
        <name>Zn(2+)</name>
        <dbReference type="ChEBI" id="CHEBI:29105"/>
    </ligand>
</feature>
<proteinExistence type="predicted"/>
<evidence type="ECO:0000256" key="3">
    <source>
        <dbReference type="ARBA" id="ARBA00022723"/>
    </source>
</evidence>
<dbReference type="GO" id="GO:0046872">
    <property type="term" value="F:metal ion binding"/>
    <property type="evidence" value="ECO:0007669"/>
    <property type="project" value="UniProtKB-KW"/>
</dbReference>
<organism evidence="8">
    <name type="scientific">Trepomonas sp. PC1</name>
    <dbReference type="NCBI Taxonomy" id="1076344"/>
    <lineage>
        <taxon>Eukaryota</taxon>
        <taxon>Metamonada</taxon>
        <taxon>Diplomonadida</taxon>
        <taxon>Hexamitidae</taxon>
        <taxon>Hexamitinae</taxon>
        <taxon>Trepomonas</taxon>
    </lineage>
</organism>
<feature type="domain" description="Deacetylase sirtuin-type" evidence="7">
    <location>
        <begin position="1"/>
        <end position="276"/>
    </location>
</feature>
<evidence type="ECO:0000259" key="7">
    <source>
        <dbReference type="PROSITE" id="PS50305"/>
    </source>
</evidence>
<dbReference type="PANTHER" id="PTHR11085:SF6">
    <property type="entry name" value="NAD-DEPENDENT PROTEIN DEACETYLASE SIRTUIN-2"/>
    <property type="match status" value="1"/>
</dbReference>
<dbReference type="PANTHER" id="PTHR11085">
    <property type="entry name" value="NAD-DEPENDENT PROTEIN DEACYLASE SIRTUIN-5, MITOCHONDRIAL-RELATED"/>
    <property type="match status" value="1"/>
</dbReference>
<dbReference type="GO" id="GO:0017136">
    <property type="term" value="F:histone deacetylase activity, NAD-dependent"/>
    <property type="evidence" value="ECO:0007669"/>
    <property type="project" value="TreeGrafter"/>
</dbReference>
<evidence type="ECO:0000313" key="8">
    <source>
        <dbReference type="EMBL" id="JAP94137.1"/>
    </source>
</evidence>
<keyword evidence="2" id="KW-0808">Transferase</keyword>
<dbReference type="Gene3D" id="3.40.50.1220">
    <property type="entry name" value="TPP-binding domain"/>
    <property type="match status" value="1"/>
</dbReference>
<dbReference type="Pfam" id="PF02146">
    <property type="entry name" value="SIR2"/>
    <property type="match status" value="1"/>
</dbReference>
<reference evidence="8" key="1">
    <citation type="submission" date="2015-07" db="EMBL/GenBank/DDBJ databases">
        <title>Adaptation to a free-living lifestyle via gene acquisitions in the diplomonad Trepomonas sp. PC1.</title>
        <authorList>
            <person name="Xu F."/>
            <person name="Jerlstrom-Hultqvist J."/>
            <person name="Kolisko M."/>
            <person name="Simpson A.G.B."/>
            <person name="Roger A.J."/>
            <person name="Svard S.G."/>
            <person name="Andersson J.O."/>
        </authorList>
    </citation>
    <scope>NUCLEOTIDE SEQUENCE</scope>
    <source>
        <strain evidence="8">PC1</strain>
    </source>
</reference>
<feature type="binding site" evidence="6">
    <location>
        <position position="132"/>
    </location>
    <ligand>
        <name>Zn(2+)</name>
        <dbReference type="ChEBI" id="CHEBI:29105"/>
    </ligand>
</feature>
<gene>
    <name evidence="8" type="ORF">TPC1_13323</name>
</gene>
<dbReference type="Gene3D" id="3.30.1600.10">
    <property type="entry name" value="SIR2/SIRT2 'Small Domain"/>
    <property type="match status" value="1"/>
</dbReference>
<name>A0A146KC68_9EUKA</name>
<dbReference type="PROSITE" id="PS51257">
    <property type="entry name" value="PROKAR_LIPOPROTEIN"/>
    <property type="match status" value="1"/>
</dbReference>
<feature type="binding site" evidence="6">
    <location>
        <position position="159"/>
    </location>
    <ligand>
        <name>Zn(2+)</name>
        <dbReference type="ChEBI" id="CHEBI:29105"/>
    </ligand>
</feature>
<evidence type="ECO:0000256" key="6">
    <source>
        <dbReference type="PROSITE-ProRule" id="PRU00236"/>
    </source>
</evidence>
<protein>
    <submittedName>
        <fullName evidence="8">Sir2 family protein</fullName>
    </submittedName>
</protein>
<feature type="binding site" evidence="6">
    <location>
        <position position="135"/>
    </location>
    <ligand>
        <name>Zn(2+)</name>
        <dbReference type="ChEBI" id="CHEBI:29105"/>
    </ligand>
</feature>
<evidence type="ECO:0000256" key="4">
    <source>
        <dbReference type="ARBA" id="ARBA00022833"/>
    </source>
</evidence>
<comment type="cofactor">
    <cofactor evidence="1">
        <name>Zn(2+)</name>
        <dbReference type="ChEBI" id="CHEBI:29105"/>
    </cofactor>
</comment>
<dbReference type="InterPro" id="IPR026590">
    <property type="entry name" value="Ssirtuin_cat_dom"/>
</dbReference>
<dbReference type="GO" id="GO:0005634">
    <property type="term" value="C:nucleus"/>
    <property type="evidence" value="ECO:0007669"/>
    <property type="project" value="TreeGrafter"/>
</dbReference>
<evidence type="ECO:0000256" key="5">
    <source>
        <dbReference type="ARBA" id="ARBA00023027"/>
    </source>
</evidence>
<evidence type="ECO:0000256" key="2">
    <source>
        <dbReference type="ARBA" id="ARBA00022679"/>
    </source>
</evidence>
<keyword evidence="5" id="KW-0520">NAD</keyword>
<dbReference type="GO" id="GO:0070403">
    <property type="term" value="F:NAD+ binding"/>
    <property type="evidence" value="ECO:0007669"/>
    <property type="project" value="InterPro"/>
</dbReference>
<dbReference type="InterPro" id="IPR050134">
    <property type="entry name" value="NAD-dep_sirtuin_deacylases"/>
</dbReference>
<keyword evidence="4 6" id="KW-0862">Zinc</keyword>
<feature type="active site" description="Proton acceptor" evidence="6">
    <location>
        <position position="123"/>
    </location>
</feature>
<dbReference type="PROSITE" id="PS50305">
    <property type="entry name" value="SIRTUIN"/>
    <property type="match status" value="1"/>
</dbReference>
<keyword evidence="3 6" id="KW-0479">Metal-binding</keyword>
<dbReference type="InterPro" id="IPR029035">
    <property type="entry name" value="DHS-like_NAD/FAD-binding_dom"/>
</dbReference>
<evidence type="ECO:0000256" key="1">
    <source>
        <dbReference type="ARBA" id="ARBA00001947"/>
    </source>
</evidence>
<dbReference type="EMBL" id="GDID01002469">
    <property type="protein sequence ID" value="JAP94137.1"/>
    <property type="molecule type" value="Transcribed_RNA"/>
</dbReference>
<sequence>MQLKLAAERIKQANKIYVVAGAGISVACGIPDFRSPGTGLYDNLQKYNLSTPTDMFDIQYYQMRPRPCSELTGAIFPCSDYKPSYTHCFLRLLQDKNKLQMVTTQNIDDIEKHVGVKKLFQAHGSFTNQMRCLKCKYTIPPQVIKQVSEDKAVVHCQQCGYVMKPGVVFFGEMLPSEVSLQPKLIQASDLVIVMGTSMQVAPVSTFPLLMYGKVPRVLINNQVVGNFQLDDSDAEAQFQELKSEKVEKDLDMKVDACCIGACDDISKQLCKELGWLNELEQLYQQFQQAKPAPKQPRDEKLTTVCLGGCLIVPTAQTFSHNGQQLMACQVTEEQFNLLKQKAKQTVVQTDDLKSQLISVTKNTPIFVVEGDVYKPFGGHYATYLTKFVNCVALDQETDVWDCISRMPEIKVNEEFEIAKTEPGIISYKDLQQFLSVNFTEAKYEIVEVEPLKYQNEKADLENFKMTIKLKFDQETEEKLQQKVKEKSFMQTIQDSVRTAVTTVKLIENGLKIEFGGDLDQTQQNVVKQMVARMLEKIGVTVDKK</sequence>
<dbReference type="InterPro" id="IPR026591">
    <property type="entry name" value="Sirtuin_cat_small_dom_sf"/>
</dbReference>
<dbReference type="InterPro" id="IPR003000">
    <property type="entry name" value="Sirtuin"/>
</dbReference>